<dbReference type="InterPro" id="IPR005148">
    <property type="entry name" value="Arg-tRNA-synth_N"/>
</dbReference>
<keyword evidence="7 9" id="KW-0030">Aminoacyl-tRNA synthetase</keyword>
<dbReference type="GO" id="GO:0004814">
    <property type="term" value="F:arginine-tRNA ligase activity"/>
    <property type="evidence" value="ECO:0007669"/>
    <property type="project" value="UniProtKB-UniRule"/>
</dbReference>
<dbReference type="InterPro" id="IPR008909">
    <property type="entry name" value="DALR_anticod-bd"/>
</dbReference>
<feature type="domain" description="Arginyl tRNA synthetase N-terminal" evidence="12">
    <location>
        <begin position="5"/>
        <end position="94"/>
    </location>
</feature>
<dbReference type="SUPFAM" id="SSF52374">
    <property type="entry name" value="Nucleotidylyl transferase"/>
    <property type="match status" value="1"/>
</dbReference>
<evidence type="ECO:0000256" key="1">
    <source>
        <dbReference type="ARBA" id="ARBA00005594"/>
    </source>
</evidence>
<organism evidence="13 14">
    <name type="scientific">Novispirillum itersonii</name>
    <name type="common">Aquaspirillum itersonii</name>
    <dbReference type="NCBI Taxonomy" id="189"/>
    <lineage>
        <taxon>Bacteria</taxon>
        <taxon>Pseudomonadati</taxon>
        <taxon>Pseudomonadota</taxon>
        <taxon>Alphaproteobacteria</taxon>
        <taxon>Rhodospirillales</taxon>
        <taxon>Novispirillaceae</taxon>
        <taxon>Novispirillum</taxon>
    </lineage>
</organism>
<dbReference type="Gene3D" id="3.40.50.620">
    <property type="entry name" value="HUPs"/>
    <property type="match status" value="1"/>
</dbReference>
<evidence type="ECO:0000313" key="13">
    <source>
        <dbReference type="EMBL" id="MBB6210043.1"/>
    </source>
</evidence>
<dbReference type="Proteomes" id="UP000544872">
    <property type="component" value="Unassembled WGS sequence"/>
</dbReference>
<feature type="domain" description="DALR anticodon binding" evidence="11">
    <location>
        <begin position="459"/>
        <end position="590"/>
    </location>
</feature>
<dbReference type="Pfam" id="PF05746">
    <property type="entry name" value="DALR_1"/>
    <property type="match status" value="1"/>
</dbReference>
<keyword evidence="6 9" id="KW-0648">Protein biosynthesis</keyword>
<dbReference type="PRINTS" id="PR01038">
    <property type="entry name" value="TRNASYNTHARG"/>
</dbReference>
<evidence type="ECO:0000256" key="10">
    <source>
        <dbReference type="RuleBase" id="RU363038"/>
    </source>
</evidence>
<evidence type="ECO:0000256" key="7">
    <source>
        <dbReference type="ARBA" id="ARBA00023146"/>
    </source>
</evidence>
<dbReference type="InterPro" id="IPR009080">
    <property type="entry name" value="tRNAsynth_Ia_anticodon-bd"/>
</dbReference>
<dbReference type="Pfam" id="PF03485">
    <property type="entry name" value="Arg_tRNA_synt_N"/>
    <property type="match status" value="1"/>
</dbReference>
<gene>
    <name evidence="9" type="primary">argS</name>
    <name evidence="13" type="ORF">FHS48_001453</name>
</gene>
<comment type="catalytic activity">
    <reaction evidence="8 9">
        <text>tRNA(Arg) + L-arginine + ATP = L-arginyl-tRNA(Arg) + AMP + diphosphate</text>
        <dbReference type="Rhea" id="RHEA:20301"/>
        <dbReference type="Rhea" id="RHEA-COMP:9658"/>
        <dbReference type="Rhea" id="RHEA-COMP:9673"/>
        <dbReference type="ChEBI" id="CHEBI:30616"/>
        <dbReference type="ChEBI" id="CHEBI:32682"/>
        <dbReference type="ChEBI" id="CHEBI:33019"/>
        <dbReference type="ChEBI" id="CHEBI:78442"/>
        <dbReference type="ChEBI" id="CHEBI:78513"/>
        <dbReference type="ChEBI" id="CHEBI:456215"/>
        <dbReference type="EC" id="6.1.1.19"/>
    </reaction>
</comment>
<dbReference type="InterPro" id="IPR014729">
    <property type="entry name" value="Rossmann-like_a/b/a_fold"/>
</dbReference>
<dbReference type="AlphaFoldDB" id="A0A7W9ZF95"/>
<dbReference type="HAMAP" id="MF_00123">
    <property type="entry name" value="Arg_tRNA_synth"/>
    <property type="match status" value="1"/>
</dbReference>
<keyword evidence="3 9" id="KW-0436">Ligase</keyword>
<dbReference type="PROSITE" id="PS00178">
    <property type="entry name" value="AA_TRNA_LIGASE_I"/>
    <property type="match status" value="1"/>
</dbReference>
<evidence type="ECO:0000259" key="11">
    <source>
        <dbReference type="SMART" id="SM00836"/>
    </source>
</evidence>
<evidence type="ECO:0000256" key="9">
    <source>
        <dbReference type="HAMAP-Rule" id="MF_00123"/>
    </source>
</evidence>
<comment type="subunit">
    <text evidence="9">Monomer.</text>
</comment>
<protein>
    <recommendedName>
        <fullName evidence="9">Arginine--tRNA ligase</fullName>
        <ecNumber evidence="9">6.1.1.19</ecNumber>
    </recommendedName>
    <alternativeName>
        <fullName evidence="9">Arginyl-tRNA synthetase</fullName>
        <shortName evidence="9">ArgRS</shortName>
    </alternativeName>
</protein>
<comment type="caution">
    <text evidence="13">The sequence shown here is derived from an EMBL/GenBank/DDBJ whole genome shotgun (WGS) entry which is preliminary data.</text>
</comment>
<dbReference type="EMBL" id="JACIIX010000004">
    <property type="protein sequence ID" value="MBB6210043.1"/>
    <property type="molecule type" value="Genomic_DNA"/>
</dbReference>
<dbReference type="GO" id="GO:0005737">
    <property type="term" value="C:cytoplasm"/>
    <property type="evidence" value="ECO:0007669"/>
    <property type="project" value="UniProtKB-SubCell"/>
</dbReference>
<dbReference type="SUPFAM" id="SSF55190">
    <property type="entry name" value="Arginyl-tRNA synthetase (ArgRS), N-terminal 'additional' domain"/>
    <property type="match status" value="1"/>
</dbReference>
<comment type="subcellular location">
    <subcellularLocation>
        <location evidence="9">Cytoplasm</location>
    </subcellularLocation>
</comment>
<keyword evidence="4 9" id="KW-0547">Nucleotide-binding</keyword>
<evidence type="ECO:0000256" key="4">
    <source>
        <dbReference type="ARBA" id="ARBA00022741"/>
    </source>
</evidence>
<evidence type="ECO:0000313" key="14">
    <source>
        <dbReference type="Proteomes" id="UP000544872"/>
    </source>
</evidence>
<proteinExistence type="inferred from homology"/>
<sequence>MNLFTLFHSHVLAVIDGLVSAGTLPAGLKTAAVTVEPPRDPSHGDISTNAAMVLAKAAGMKPRDLADHIAAGLKAVDGVTAVDIAGPGFINLRVAFGLWADVLRHALRSGTAFGNSTVGQGVKVNVEYVSANPTGPMHVGHARGACIGDALANLLAKAGFDVTKEYYINDAGAQVDVLARALRARYLVACGAITQDEFDRQLAAKEIQYGGEYLVETAQILKDRDGDRWVTATEEEWIPALREFGIAEMMKMIREDLDLLGVQHDVFTSELGMVKSGEVVRAKELLDGKGLLYVGVLEPPKGKTPEDWEPRPQTLFKATDFGDDVDRPLMKSDGSWTYFASDIAYHADKYRRGFTQMIDVLGADHGGYVKRMQAAVRALSDHQAELDVKLCQLVKLMDNGEPVKMSKRAGTFVTLREVVERVGKDVVRFIMLSRKNDMALEFDYAKVTEQSKDNPVFYVQYAYARIQSVKRHFVAAMPDTDLSPQALAGADLALLTDSDEQALVKLIACWPRLVEAAAEVHEPHRIAFALGEVAAAFHALWNKGRENADLRFLIAENAALSLARLALLEGVATVIASGLEVLGVVPVEEM</sequence>
<evidence type="ECO:0000256" key="2">
    <source>
        <dbReference type="ARBA" id="ARBA00022490"/>
    </source>
</evidence>
<evidence type="ECO:0000256" key="3">
    <source>
        <dbReference type="ARBA" id="ARBA00022598"/>
    </source>
</evidence>
<dbReference type="SUPFAM" id="SSF47323">
    <property type="entry name" value="Anticodon-binding domain of a subclass of class I aminoacyl-tRNA synthetases"/>
    <property type="match status" value="1"/>
</dbReference>
<dbReference type="InterPro" id="IPR035684">
    <property type="entry name" value="ArgRS_core"/>
</dbReference>
<dbReference type="GO" id="GO:0005524">
    <property type="term" value="F:ATP binding"/>
    <property type="evidence" value="ECO:0007669"/>
    <property type="project" value="UniProtKB-UniRule"/>
</dbReference>
<dbReference type="GO" id="GO:0006420">
    <property type="term" value="P:arginyl-tRNA aminoacylation"/>
    <property type="evidence" value="ECO:0007669"/>
    <property type="project" value="UniProtKB-UniRule"/>
</dbReference>
<dbReference type="SMART" id="SM00836">
    <property type="entry name" value="DALR_1"/>
    <property type="match status" value="1"/>
</dbReference>
<name>A0A7W9ZF95_NOVIT</name>
<dbReference type="InterPro" id="IPR001412">
    <property type="entry name" value="aa-tRNA-synth_I_CS"/>
</dbReference>
<evidence type="ECO:0000259" key="12">
    <source>
        <dbReference type="SMART" id="SM01016"/>
    </source>
</evidence>
<keyword evidence="14" id="KW-1185">Reference proteome</keyword>
<dbReference type="InterPro" id="IPR036695">
    <property type="entry name" value="Arg-tRNA-synth_N_sf"/>
</dbReference>
<dbReference type="EC" id="6.1.1.19" evidence="9"/>
<dbReference type="CDD" id="cd00671">
    <property type="entry name" value="ArgRS_core"/>
    <property type="match status" value="1"/>
</dbReference>
<dbReference type="RefSeq" id="WP_184262835.1">
    <property type="nucleotide sequence ID" value="NZ_JACIIX010000004.1"/>
</dbReference>
<reference evidence="13 14" key="1">
    <citation type="submission" date="2020-08" db="EMBL/GenBank/DDBJ databases">
        <title>Genomic Encyclopedia of Type Strains, Phase IV (KMG-IV): sequencing the most valuable type-strain genomes for metagenomic binning, comparative biology and taxonomic classification.</title>
        <authorList>
            <person name="Goeker M."/>
        </authorList>
    </citation>
    <scope>NUCLEOTIDE SEQUENCE [LARGE SCALE GENOMIC DNA]</scope>
    <source>
        <strain evidence="13 14">DSM 11590</strain>
    </source>
</reference>
<keyword evidence="2 9" id="KW-0963">Cytoplasm</keyword>
<evidence type="ECO:0000256" key="5">
    <source>
        <dbReference type="ARBA" id="ARBA00022840"/>
    </source>
</evidence>
<keyword evidence="5 9" id="KW-0067">ATP-binding</keyword>
<comment type="similarity">
    <text evidence="1 9 10">Belongs to the class-I aminoacyl-tRNA synthetase family.</text>
</comment>
<dbReference type="Gene3D" id="1.10.730.10">
    <property type="entry name" value="Isoleucyl-tRNA Synthetase, Domain 1"/>
    <property type="match status" value="1"/>
</dbReference>
<dbReference type="NCBIfam" id="TIGR00456">
    <property type="entry name" value="argS"/>
    <property type="match status" value="1"/>
</dbReference>
<dbReference type="Gene3D" id="3.30.1360.70">
    <property type="entry name" value="Arginyl tRNA synthetase N-terminal domain"/>
    <property type="match status" value="1"/>
</dbReference>
<accession>A0A7W9ZF95</accession>
<evidence type="ECO:0000256" key="8">
    <source>
        <dbReference type="ARBA" id="ARBA00049339"/>
    </source>
</evidence>
<dbReference type="InterPro" id="IPR001278">
    <property type="entry name" value="Arg-tRNA-ligase"/>
</dbReference>
<dbReference type="SMART" id="SM01016">
    <property type="entry name" value="Arg_tRNA_synt_N"/>
    <property type="match status" value="1"/>
</dbReference>
<evidence type="ECO:0000256" key="6">
    <source>
        <dbReference type="ARBA" id="ARBA00022917"/>
    </source>
</evidence>
<dbReference type="PANTHER" id="PTHR11956">
    <property type="entry name" value="ARGINYL-TRNA SYNTHETASE"/>
    <property type="match status" value="1"/>
</dbReference>
<dbReference type="Pfam" id="PF00750">
    <property type="entry name" value="tRNA-synt_1d"/>
    <property type="match status" value="1"/>
</dbReference>
<feature type="short sequence motif" description="'HIGH' region" evidence="9">
    <location>
        <begin position="131"/>
        <end position="141"/>
    </location>
</feature>
<dbReference type="PANTHER" id="PTHR11956:SF5">
    <property type="entry name" value="ARGININE--TRNA LIGASE, CYTOPLASMIC"/>
    <property type="match status" value="1"/>
</dbReference>